<dbReference type="PROSITE" id="PS51450">
    <property type="entry name" value="LRR"/>
    <property type="match status" value="1"/>
</dbReference>
<dbReference type="InterPro" id="IPR000157">
    <property type="entry name" value="TIR_dom"/>
</dbReference>
<dbReference type="PANTHER" id="PTHR11017:SF431">
    <property type="entry name" value="ADP-RIBOSYL CYCLASE_CYCLIC ADP-RIBOSE HYDROLASE"/>
    <property type="match status" value="1"/>
</dbReference>
<organism evidence="12 13">
    <name type="scientific">Arachis hypogaea</name>
    <name type="common">Peanut</name>
    <dbReference type="NCBI Taxonomy" id="3818"/>
    <lineage>
        <taxon>Eukaryota</taxon>
        <taxon>Viridiplantae</taxon>
        <taxon>Streptophyta</taxon>
        <taxon>Embryophyta</taxon>
        <taxon>Tracheophyta</taxon>
        <taxon>Spermatophyta</taxon>
        <taxon>Magnoliopsida</taxon>
        <taxon>eudicotyledons</taxon>
        <taxon>Gunneridae</taxon>
        <taxon>Pentapetalae</taxon>
        <taxon>rosids</taxon>
        <taxon>fabids</taxon>
        <taxon>Fabales</taxon>
        <taxon>Fabaceae</taxon>
        <taxon>Papilionoideae</taxon>
        <taxon>50 kb inversion clade</taxon>
        <taxon>dalbergioids sensu lato</taxon>
        <taxon>Dalbergieae</taxon>
        <taxon>Pterocarpus clade</taxon>
        <taxon>Arachis</taxon>
    </lineage>
</organism>
<dbReference type="Gene3D" id="3.40.50.300">
    <property type="entry name" value="P-loop containing nucleotide triphosphate hydrolases"/>
    <property type="match status" value="1"/>
</dbReference>
<dbReference type="GO" id="GO:0007165">
    <property type="term" value="P:signal transduction"/>
    <property type="evidence" value="ECO:0007669"/>
    <property type="project" value="InterPro"/>
</dbReference>
<name>A0A445CNM5_ARAHY</name>
<dbReference type="InterPro" id="IPR002182">
    <property type="entry name" value="NB-ARC"/>
</dbReference>
<dbReference type="InterPro" id="IPR019557">
    <property type="entry name" value="AminoTfrase-like_pln_mobile"/>
</dbReference>
<keyword evidence="6" id="KW-0862">Zinc</keyword>
<dbReference type="EMBL" id="SDMP01000006">
    <property type="protein sequence ID" value="RYR52483.1"/>
    <property type="molecule type" value="Genomic_DNA"/>
</dbReference>
<evidence type="ECO:0000256" key="7">
    <source>
        <dbReference type="ARBA" id="ARBA00023027"/>
    </source>
</evidence>
<feature type="compositionally biased region" description="Polar residues" evidence="9">
    <location>
        <begin position="1560"/>
        <end position="1571"/>
    </location>
</feature>
<dbReference type="SMART" id="SM00547">
    <property type="entry name" value="ZnF_RBZ"/>
    <property type="match status" value="2"/>
</dbReference>
<keyword evidence="5" id="KW-0611">Plant defense</keyword>
<dbReference type="GO" id="GO:0006952">
    <property type="term" value="P:defense response"/>
    <property type="evidence" value="ECO:0007669"/>
    <property type="project" value="InterPro"/>
</dbReference>
<feature type="compositionally biased region" description="Acidic residues" evidence="9">
    <location>
        <begin position="1578"/>
        <end position="1587"/>
    </location>
</feature>
<gene>
    <name evidence="12" type="ORF">Ahy_A06g027393</name>
</gene>
<dbReference type="Pfam" id="PF23286">
    <property type="entry name" value="LRR_13"/>
    <property type="match status" value="1"/>
</dbReference>
<dbReference type="InterPro" id="IPR058546">
    <property type="entry name" value="RPS4B/Roq1-like_LRR"/>
</dbReference>
<evidence type="ECO:0000256" key="6">
    <source>
        <dbReference type="ARBA" id="ARBA00022833"/>
    </source>
</evidence>
<dbReference type="InterPro" id="IPR032675">
    <property type="entry name" value="LRR_dom_sf"/>
</dbReference>
<dbReference type="FunFam" id="4.10.1060.10:FF:000014">
    <property type="entry name" value="Putative zinc finger, RanBP2-type"/>
    <property type="match status" value="1"/>
</dbReference>
<dbReference type="PROSITE" id="PS01358">
    <property type="entry name" value="ZF_RANBP2_1"/>
    <property type="match status" value="2"/>
</dbReference>
<accession>A0A445CNM5</accession>
<dbReference type="InterPro" id="IPR001876">
    <property type="entry name" value="Znf_RanBP2"/>
</dbReference>
<keyword evidence="7" id="KW-0520">NAD</keyword>
<evidence type="ECO:0000313" key="12">
    <source>
        <dbReference type="EMBL" id="RYR52483.1"/>
    </source>
</evidence>
<feature type="compositionally biased region" description="Pro residues" evidence="9">
    <location>
        <begin position="1339"/>
        <end position="1358"/>
    </location>
</feature>
<feature type="domain" description="TIR" evidence="10">
    <location>
        <begin position="19"/>
        <end position="187"/>
    </location>
</feature>
<dbReference type="Proteomes" id="UP000289738">
    <property type="component" value="Chromosome A06"/>
</dbReference>
<dbReference type="Pfam" id="PF01582">
    <property type="entry name" value="TIR"/>
    <property type="match status" value="1"/>
</dbReference>
<keyword evidence="3" id="KW-0677">Repeat</keyword>
<feature type="compositionally biased region" description="Basic and acidic residues" evidence="9">
    <location>
        <begin position="1688"/>
        <end position="1713"/>
    </location>
</feature>
<dbReference type="Gene3D" id="1.10.8.430">
    <property type="entry name" value="Helical domain of apoptotic protease-activating factors"/>
    <property type="match status" value="1"/>
</dbReference>
<evidence type="ECO:0000259" key="10">
    <source>
        <dbReference type="PROSITE" id="PS50104"/>
    </source>
</evidence>
<feature type="region of interest" description="Disordered" evidence="9">
    <location>
        <begin position="1097"/>
        <end position="1133"/>
    </location>
</feature>
<dbReference type="PROSITE" id="PS50104">
    <property type="entry name" value="TIR"/>
    <property type="match status" value="1"/>
</dbReference>
<evidence type="ECO:0000313" key="13">
    <source>
        <dbReference type="Proteomes" id="UP000289738"/>
    </source>
</evidence>
<dbReference type="InterPro" id="IPR044974">
    <property type="entry name" value="Disease_R_plants"/>
</dbReference>
<dbReference type="InterPro" id="IPR036443">
    <property type="entry name" value="Znf_RanBP2_sf"/>
</dbReference>
<evidence type="ECO:0008006" key="14">
    <source>
        <dbReference type="Google" id="ProtNLM"/>
    </source>
</evidence>
<dbReference type="GO" id="GO:0043531">
    <property type="term" value="F:ADP binding"/>
    <property type="evidence" value="ECO:0007669"/>
    <property type="project" value="InterPro"/>
</dbReference>
<proteinExistence type="predicted"/>
<feature type="compositionally biased region" description="Acidic residues" evidence="9">
    <location>
        <begin position="1540"/>
        <end position="1554"/>
    </location>
</feature>
<dbReference type="Pfam" id="PF00641">
    <property type="entry name" value="Zn_ribbon_RanBP"/>
    <property type="match status" value="2"/>
</dbReference>
<dbReference type="InterPro" id="IPR042197">
    <property type="entry name" value="Apaf_helical"/>
</dbReference>
<dbReference type="PRINTS" id="PR00364">
    <property type="entry name" value="DISEASERSIST"/>
</dbReference>
<evidence type="ECO:0000256" key="1">
    <source>
        <dbReference type="ARBA" id="ARBA00022614"/>
    </source>
</evidence>
<dbReference type="GO" id="GO:0008270">
    <property type="term" value="F:zinc ion binding"/>
    <property type="evidence" value="ECO:0007669"/>
    <property type="project" value="UniProtKB-KW"/>
</dbReference>
<keyword evidence="2" id="KW-0479">Metal-binding</keyword>
<evidence type="ECO:0000256" key="9">
    <source>
        <dbReference type="SAM" id="MobiDB-lite"/>
    </source>
</evidence>
<dbReference type="Pfam" id="PF00931">
    <property type="entry name" value="NB-ARC"/>
    <property type="match status" value="1"/>
</dbReference>
<sequence length="2002" mass="226930">MSGGSTSLSCSFSSFSYGWTYDVFISFRGTDTRHGFTGHLYSALSHRGIRTFIDDQDLQRGHEITPSLLKAIQESRIAILVFSANYASSSFCLDELATIINCVKSKGRLVLPVFYGVDPSDVRHQRGAYGEALATHEERFKDNLDIVHNWRNALHQAANLSGWHFKQGDGYEYKFIGKIVEVVSRNIRRGVLPVADYPVGLESKVVQVNSLLEVGSNDGVRMFGIHGIGGIGKTTLALAVYNCIADHFEGLCFLQRVRESSSKHGLVHLQNILLSELLGENKFKSTSVQQGISIIQHRLQQKKILLILDDVDRQEQLQALAGNPDWFGPGSRVIITTRDTHLLSCHGVERSYELEVTYAHGLPLALEVIGSNMFGKSIGEWKSAINQYERIPNKNIHEILKVSFDALEEEEKSVFLDIACCFRGYTLAEVEDILHAHHGACMKYHIGVLVEKSLIKIQELGEITLHDLIEHMGKELVRQESPKVLGKRSRLWWHEDIVQVLENNQGTSEIEIIHLNFPSTEDEEEEKVEWDGKAFKKMKNLKTLIIKNGHFSEGPRHFPNSLRVLEWWRYPSECLPSNFHPKKLSIFKLPNSCFLSLYLASLLKATKFATLKVLNFDNNKYLTQLPDISGLPNLQKLSFEHCENLISVHNSVGFLKQLKSLSAYCCGKLSSFPCINLPSLEELRLSGCSSLENFPEILEKMEKITGLHLEHTGIKALPLSFHKFSRLQRLTLSENKYCKIPSAIVMMPELVMLTFTPLENERLSIEGEETVSSMVSSNVEYLSISRCNLSDDFFPLDLRGNDFTFLPECIKECHFLRKLSVDYCPNLKEIRGIPPNLEHFSAIGCKSWTPSCTSMLTNQELHEAGNTRFALPGSRIPAWFEHHSKGASISFWFRNKFPAIALFLAIGLTDKDTVFVSPDVTINGKKGFPEFWTEMEQIFLFDLQMIQCDLGETLSENEWNHAEISCTASDHFLFIGEKFPVEPFAKEIGIHVFRQKSTMEDIRFTDPYKRRKLDEDSILMAYGPFSVLLTRRLLNPKPSSFSLSHLLTFTNSFSTSQDPNPKPSTLSARLSFVFDQIDAIEKERSEKNQALQRIRAWRQSKNPQSPLNDAVPPSSESAKDDKPNSADAAAAEPAVAATNLEEVKKEVELVHPWPEWIQLMETLVHQNYFDHRRKDEDKMVQDVGFDAPGDVADDSDIDFTKDFKSVHDACLNFGKDRFDILRSLSRQDIQVLVGFGCPNVDKKVVFSAKLLRKHAHLDEGDVCSSCSLRNNCDRAYLLTNKEDDARTLDVMRILLSFGFDPVNGPITNKSLLKQKSVKTVVRKLLHEVVKLSSVPIDPNLPPPIIRKPPPKVKQPPPPPKKRVGRDDVEMKKGDWLCPKCDFMNFAKNTICLQCDAKRPKRQLLPGEWECPQCNFLNYRRNVVCFHCECKRPHDEFMESQMQDTKLSSKPRFNNNKVSRPEVSNAWNFDFDDNESDGADVAAFEYADAKAIDEDFPSDNLARQGNYRGWEGDFGKNNRVQGSQDEEYANPGALKPGVGFDDFEDEDDDDIDSYELESKTHSSSTRVQPSRNHFSEVEGSSDLDDVEDTYDKKHARNRTGSRKNMRSRDPFSGSEDDELDLDTEQRAIHSNFKSSHSYSANQKRKGRGPTKKLSFGSDSDEDDVGAGGLFSDDDDDLDDVYSSRKNKGNKHDSSRPNKGTRPDSGKRSFTEYRKSGSTGGRSQNKFRDDYGGSSQHSYRNGRGSQGNDRSWKKFEDFDKSTSYGNGRGKSFGNGRGSRGSDRNSRRFEDRGRSAGQFNKYGGGVEVEDEEKFREMVSQTKNSGCRYFQWIDETNEKSVGLEESSKNGTLAFLLASYKVEGDMAVPLYQPSTPSKMLHQDIEKVCIFFPGHQLLQDEIVPLHLQHKSNNQVDIGCLLLLADFDQYRRLSWESAVFAWTYHSLCSAAHRSMTDIARCMPLLMSWIYHHFPTWCPSDRQTLTFSLAMSSDGRHMMTQICRPCHQTG</sequence>
<dbReference type="InterPro" id="IPR058192">
    <property type="entry name" value="WHD_ROQ1-like"/>
</dbReference>
<evidence type="ECO:0000256" key="8">
    <source>
        <dbReference type="PROSITE-ProRule" id="PRU00322"/>
    </source>
</evidence>
<evidence type="ECO:0000259" key="11">
    <source>
        <dbReference type="PROSITE" id="PS50199"/>
    </source>
</evidence>
<feature type="compositionally biased region" description="Basic residues" evidence="9">
    <location>
        <begin position="1592"/>
        <end position="1604"/>
    </location>
</feature>
<dbReference type="SUPFAM" id="SSF90209">
    <property type="entry name" value="Ran binding protein zinc finger-like"/>
    <property type="match status" value="1"/>
</dbReference>
<keyword evidence="4 8" id="KW-0863">Zinc-finger</keyword>
<dbReference type="Gene3D" id="4.10.1060.10">
    <property type="entry name" value="Zinc finger, RanBP2-type"/>
    <property type="match status" value="2"/>
</dbReference>
<dbReference type="FunFam" id="3.40.50.10140:FF:000007">
    <property type="entry name" value="Disease resistance protein (TIR-NBS-LRR class)"/>
    <property type="match status" value="1"/>
</dbReference>
<evidence type="ECO:0000256" key="3">
    <source>
        <dbReference type="ARBA" id="ARBA00022737"/>
    </source>
</evidence>
<dbReference type="Gene3D" id="3.80.10.10">
    <property type="entry name" value="Ribonuclease Inhibitor"/>
    <property type="match status" value="1"/>
</dbReference>
<dbReference type="Pfam" id="PF10536">
    <property type="entry name" value="PMD"/>
    <property type="match status" value="1"/>
</dbReference>
<feature type="compositionally biased region" description="Basic and acidic residues" evidence="9">
    <location>
        <begin position="1748"/>
        <end position="1758"/>
    </location>
</feature>
<evidence type="ECO:0000256" key="5">
    <source>
        <dbReference type="ARBA" id="ARBA00022821"/>
    </source>
</evidence>
<feature type="domain" description="RanBP2-type" evidence="11">
    <location>
        <begin position="1404"/>
        <end position="1433"/>
    </location>
</feature>
<dbReference type="PROSITE" id="PS50199">
    <property type="entry name" value="ZF_RANBP2_2"/>
    <property type="match status" value="2"/>
</dbReference>
<keyword evidence="13" id="KW-1185">Reference proteome</keyword>
<protein>
    <recommendedName>
        <fullName evidence="14">TMV resistance protein N</fullName>
    </recommendedName>
</protein>
<dbReference type="InterPro" id="IPR001611">
    <property type="entry name" value="Leu-rich_rpt"/>
</dbReference>
<dbReference type="InterPro" id="IPR035897">
    <property type="entry name" value="Toll_tir_struct_dom_sf"/>
</dbReference>
<dbReference type="SUPFAM" id="SSF52540">
    <property type="entry name" value="P-loop containing nucleoside triphosphate hydrolases"/>
    <property type="match status" value="1"/>
</dbReference>
<evidence type="ECO:0000256" key="2">
    <source>
        <dbReference type="ARBA" id="ARBA00022723"/>
    </source>
</evidence>
<feature type="region of interest" description="Disordered" evidence="9">
    <location>
        <begin position="1496"/>
        <end position="1799"/>
    </location>
</feature>
<dbReference type="Pfam" id="PF23282">
    <property type="entry name" value="WHD_ROQ1"/>
    <property type="match status" value="1"/>
</dbReference>
<dbReference type="PANTHER" id="PTHR11017">
    <property type="entry name" value="LEUCINE-RICH REPEAT-CONTAINING PROTEIN"/>
    <property type="match status" value="1"/>
</dbReference>
<dbReference type="SUPFAM" id="SSF52058">
    <property type="entry name" value="L domain-like"/>
    <property type="match status" value="1"/>
</dbReference>
<dbReference type="SMART" id="SM00255">
    <property type="entry name" value="TIR"/>
    <property type="match status" value="1"/>
</dbReference>
<feature type="compositionally biased region" description="Basic and acidic residues" evidence="9">
    <location>
        <begin position="1777"/>
        <end position="1791"/>
    </location>
</feature>
<dbReference type="InterPro" id="IPR027417">
    <property type="entry name" value="P-loop_NTPase"/>
</dbReference>
<comment type="caution">
    <text evidence="12">The sequence shown here is derived from an EMBL/GenBank/DDBJ whole genome shotgun (WGS) entry which is preliminary data.</text>
</comment>
<reference evidence="12 13" key="1">
    <citation type="submission" date="2019-01" db="EMBL/GenBank/DDBJ databases">
        <title>Sequencing of cultivated peanut Arachis hypogaea provides insights into genome evolution and oil improvement.</title>
        <authorList>
            <person name="Chen X."/>
        </authorList>
    </citation>
    <scope>NUCLEOTIDE SEQUENCE [LARGE SCALE GENOMIC DNA]</scope>
    <source>
        <strain evidence="13">cv. Fuhuasheng</strain>
        <tissue evidence="12">Leaves</tissue>
    </source>
</reference>
<dbReference type="Gene3D" id="3.40.50.10140">
    <property type="entry name" value="Toll/interleukin-1 receptor homology (TIR) domain"/>
    <property type="match status" value="1"/>
</dbReference>
<dbReference type="STRING" id="3818.A0A445CNM5"/>
<feature type="domain" description="RanBP2-type" evidence="11">
    <location>
        <begin position="1371"/>
        <end position="1400"/>
    </location>
</feature>
<feature type="region of interest" description="Disordered" evidence="9">
    <location>
        <begin position="1339"/>
        <end position="1367"/>
    </location>
</feature>
<keyword evidence="1" id="KW-0433">Leucine-rich repeat</keyword>
<feature type="compositionally biased region" description="Gly residues" evidence="9">
    <location>
        <begin position="1764"/>
        <end position="1776"/>
    </location>
</feature>
<evidence type="ECO:0000256" key="4">
    <source>
        <dbReference type="ARBA" id="ARBA00022771"/>
    </source>
</evidence>
<dbReference type="SUPFAM" id="SSF52200">
    <property type="entry name" value="Toll/Interleukin receptor TIR domain"/>
    <property type="match status" value="1"/>
</dbReference>
<feature type="compositionally biased region" description="Polar residues" evidence="9">
    <location>
        <begin position="1630"/>
        <end position="1640"/>
    </location>
</feature>